<evidence type="ECO:0000313" key="3">
    <source>
        <dbReference type="Proteomes" id="UP001551675"/>
    </source>
</evidence>
<dbReference type="Pfam" id="PF12770">
    <property type="entry name" value="CHAT"/>
    <property type="match status" value="1"/>
</dbReference>
<organism evidence="2 3">
    <name type="scientific">Microtetraspora glauca</name>
    <dbReference type="NCBI Taxonomy" id="1996"/>
    <lineage>
        <taxon>Bacteria</taxon>
        <taxon>Bacillati</taxon>
        <taxon>Actinomycetota</taxon>
        <taxon>Actinomycetes</taxon>
        <taxon>Streptosporangiales</taxon>
        <taxon>Streptosporangiaceae</taxon>
        <taxon>Microtetraspora</taxon>
    </lineage>
</organism>
<protein>
    <submittedName>
        <fullName evidence="2">CHAT domain-containing protein</fullName>
    </submittedName>
</protein>
<gene>
    <name evidence="2" type="ORF">AB0I59_22310</name>
</gene>
<name>A0ABV3GI92_MICGL</name>
<evidence type="ECO:0000313" key="2">
    <source>
        <dbReference type="EMBL" id="MEV0971368.1"/>
    </source>
</evidence>
<evidence type="ECO:0000259" key="1">
    <source>
        <dbReference type="Pfam" id="PF12770"/>
    </source>
</evidence>
<dbReference type="EMBL" id="JBFALK010000012">
    <property type="protein sequence ID" value="MEV0971368.1"/>
    <property type="molecule type" value="Genomic_DNA"/>
</dbReference>
<dbReference type="InterPro" id="IPR024983">
    <property type="entry name" value="CHAT_dom"/>
</dbReference>
<comment type="caution">
    <text evidence="2">The sequence shown here is derived from an EMBL/GenBank/DDBJ whole genome shotgun (WGS) entry which is preliminary data.</text>
</comment>
<accession>A0ABV3GI92</accession>
<feature type="domain" description="CHAT" evidence="1">
    <location>
        <begin position="671"/>
        <end position="949"/>
    </location>
</feature>
<reference evidence="2 3" key="1">
    <citation type="submission" date="2024-06" db="EMBL/GenBank/DDBJ databases">
        <title>The Natural Products Discovery Center: Release of the First 8490 Sequenced Strains for Exploring Actinobacteria Biosynthetic Diversity.</title>
        <authorList>
            <person name="Kalkreuter E."/>
            <person name="Kautsar S.A."/>
            <person name="Yang D."/>
            <person name="Bader C.D."/>
            <person name="Teijaro C.N."/>
            <person name="Fluegel L."/>
            <person name="Davis C.M."/>
            <person name="Simpson J.R."/>
            <person name="Lauterbach L."/>
            <person name="Steele A.D."/>
            <person name="Gui C."/>
            <person name="Meng S."/>
            <person name="Li G."/>
            <person name="Viehrig K."/>
            <person name="Ye F."/>
            <person name="Su P."/>
            <person name="Kiefer A.F."/>
            <person name="Nichols A."/>
            <person name="Cepeda A.J."/>
            <person name="Yan W."/>
            <person name="Fan B."/>
            <person name="Jiang Y."/>
            <person name="Adhikari A."/>
            <person name="Zheng C.-J."/>
            <person name="Schuster L."/>
            <person name="Cowan T.M."/>
            <person name="Smanski M.J."/>
            <person name="Chevrette M.G."/>
            <person name="De Carvalho L.P.S."/>
            <person name="Shen B."/>
        </authorList>
    </citation>
    <scope>NUCLEOTIDE SEQUENCE [LARGE SCALE GENOMIC DNA]</scope>
    <source>
        <strain evidence="2 3">NPDC050100</strain>
    </source>
</reference>
<dbReference type="Proteomes" id="UP001551675">
    <property type="component" value="Unassembled WGS sequence"/>
</dbReference>
<keyword evidence="3" id="KW-1185">Reference proteome</keyword>
<proteinExistence type="predicted"/>
<sequence length="967" mass="106096">MLIYEQPSPTPREQWFDALFAQVLTLAGDSAHVMRAFRPVSSRPNLGAASLVAWICLQAGKAKMTGQIVQDLMASGTLINIDRSAATAAVRAIRVNFAQRGLPIPDWWDAGQLLEASLHHLLPRIQNEHGRAAASEHLRIFGFQSESIIDSFLMTPLEPPPVPELPSFCGTNVQSAVDLLASIASQTDFIEKVRDTCARSMIGEAGVTLNHWASYEETSGNWLIGEQFALQGWRLLQRVIASALEERGPMAASTPSHGDRAIRLLKEAAVVADQALDRYRTWASSLSLVELNFIQPQDEANIRRRRWLDTHLKVRNAGLLLPDSVPDTEETEASALIPAWVENMVFNKGGRSMHSTIGPLNLWGAVIEIDADEKALLPTLRGIRRVRIHEEGSSVVFQVAIGAPESDDIAWAQFFFNPDTLEGAIQLLMLSYSGARLDWYRLHDERRISHLAAEFLEFPSALLDEMLARVDETFAQAETANPDKSMMAQLFQELEPANGDWMMFEISDWAKSEDILFELGLVLSPPTIGHEEHLDLISARIALADAELAKVSATLSGEVAPTILEHAGEAQSRYGVVRQNTVARDHIRSVTDLTAGIIGEGRVFVQFSESDEWLAAIVAFDLGDGVNVRFVDLGRVPVKRLQYESDRWVSLCARSWIESADILDELLYWVGNNIVDPLVDTLSEVEARHVIFCPSRSLEPIPLHAAPLGEGAFCDRFNVSYAPSAAITSRLALAPSIVRHLDLVVESNGASSPSELGLNILNGPMQEAEALRSLAAHVSVLTGAYAEPTAVLAAISRSRVVHIAAHAWASADRSASGLWLAGARPPDALLSAAMVYAGPPLSETALVVLSACETAHHPLVGRAVQAWRGLDGTFLSRGVRAVVASLWNVEDLAALIYGTVFHVLLWENASIAEAHKAATRALRGFPVNQKAMDLLDRVRPSWRTEMVERGLNRAYRWSTYRPSGVCW</sequence>
<dbReference type="RefSeq" id="WP_358135592.1">
    <property type="nucleotide sequence ID" value="NZ_JBFALK010000012.1"/>
</dbReference>